<keyword evidence="3" id="KW-0808">Transferase</keyword>
<evidence type="ECO:0000313" key="3">
    <source>
        <dbReference type="EMBL" id="RDB59825.1"/>
    </source>
</evidence>
<evidence type="ECO:0000256" key="1">
    <source>
        <dbReference type="SAM" id="Coils"/>
    </source>
</evidence>
<dbReference type="PANTHER" id="PTHR34383">
    <property type="entry name" value="POLYPHOSPHATE:AMP PHOSPHOTRANSFERASE-RELATED"/>
    <property type="match status" value="1"/>
</dbReference>
<dbReference type="Proteomes" id="UP000253975">
    <property type="component" value="Unassembled WGS sequence"/>
</dbReference>
<evidence type="ECO:0000259" key="2">
    <source>
        <dbReference type="Pfam" id="PF03976"/>
    </source>
</evidence>
<comment type="caution">
    <text evidence="3">The sequence shown here is derived from an EMBL/GenBank/DDBJ whole genome shotgun (WGS) entry which is preliminary data.</text>
</comment>
<sequence>MLEQVDLSAKMSKEEYKPLHDELIAKLVVLQQEARKKGVGVVALFEGWNGAGKGSRIGDLVYELDARATHMHVLSNFDEEGAARFRDMGSGVTGFEPLMQEFWQALGPRGDMTLYERGWYTAAARRLVYTDSEANHAAHLQAYRRAVSEFERQLSADGYVVLKFFVHISKDVQKKRLKGLHDNPDTAWRVSDEELATVKDYDEIYARYDELLRNTDFDFARWTMVNGEDKRSANIAIAKALVRALERALASGPDAAAEAAAAKAAANSAGALDQADPRDRTPEETERVMAAARAQAAEQAEEAPLHSRFTIVKNPPRLADIDHTLALAREEYQEALKREQKRFAELELKMYLARVPLMVLYEGDDAAGKGGNIKRVAQAIDPRAYTIFPSPAPTKVELAHPHLWRYWTRLPRAGHVGIYDRSWYGRVLVERVEGFASPAEWSRAYDEINEFEGELEAWGALLLKFWVAVSPEEQLNRFNDRQNNPDKQWKITPEDWRNRDKHPQYDAAVDDMFRLTSTPYAPWRILESTNKYYARVKALKIINDELEKRLGL</sequence>
<dbReference type="Pfam" id="PF03976">
    <property type="entry name" value="PPK2"/>
    <property type="match status" value="2"/>
</dbReference>
<feature type="domain" description="Polyphosphate kinase-2-related" evidence="2">
    <location>
        <begin position="11"/>
        <end position="248"/>
    </location>
</feature>
<organism evidence="3 4">
    <name type="scientific">Slackia isoflavoniconvertens</name>
    <dbReference type="NCBI Taxonomy" id="572010"/>
    <lineage>
        <taxon>Bacteria</taxon>
        <taxon>Bacillati</taxon>
        <taxon>Actinomycetota</taxon>
        <taxon>Coriobacteriia</taxon>
        <taxon>Eggerthellales</taxon>
        <taxon>Eggerthellaceae</taxon>
        <taxon>Slackia</taxon>
    </lineage>
</organism>
<reference evidence="3 4" key="1">
    <citation type="journal article" date="2018" name="Elife">
        <title>Discovery and characterization of a prevalent human gut bacterial enzyme sufficient for the inactivation of a family of plant toxins.</title>
        <authorList>
            <person name="Koppel N."/>
            <person name="Bisanz J.E."/>
            <person name="Pandelia M.E."/>
            <person name="Turnbaugh P.J."/>
            <person name="Balskus E.P."/>
        </authorList>
    </citation>
    <scope>NUCLEOTIDE SEQUENCE [LARGE SCALE GENOMIC DNA]</scope>
    <source>
        <strain evidence="3 4">OB21 GAM31</strain>
    </source>
</reference>
<keyword evidence="1" id="KW-0175">Coiled coil</keyword>
<gene>
    <name evidence="3" type="ORF">C1881_03875</name>
</gene>
<dbReference type="InterPro" id="IPR027417">
    <property type="entry name" value="P-loop_NTPase"/>
</dbReference>
<protein>
    <submittedName>
        <fullName evidence="3">Polyphosphate--AMP phosphotransferase</fullName>
    </submittedName>
</protein>
<dbReference type="AlphaFoldDB" id="A0A369LNT1"/>
<dbReference type="RefSeq" id="WP_114615217.1">
    <property type="nucleotide sequence ID" value="NZ_DAWAQT010000003.1"/>
</dbReference>
<feature type="coiled-coil region" evidence="1">
    <location>
        <begin position="318"/>
        <end position="349"/>
    </location>
</feature>
<dbReference type="EMBL" id="PPTO01000004">
    <property type="protein sequence ID" value="RDB59825.1"/>
    <property type="molecule type" value="Genomic_DNA"/>
</dbReference>
<dbReference type="SUPFAM" id="SSF52540">
    <property type="entry name" value="P-loop containing nucleoside triphosphate hydrolases"/>
    <property type="match status" value="2"/>
</dbReference>
<accession>A0A369LNT1</accession>
<feature type="domain" description="Polyphosphate kinase-2-related" evidence="2">
    <location>
        <begin position="328"/>
        <end position="548"/>
    </location>
</feature>
<proteinExistence type="predicted"/>
<evidence type="ECO:0000313" key="4">
    <source>
        <dbReference type="Proteomes" id="UP000253975"/>
    </source>
</evidence>
<dbReference type="InterPro" id="IPR022488">
    <property type="entry name" value="PPK2-related"/>
</dbReference>
<dbReference type="Gene3D" id="3.40.50.300">
    <property type="entry name" value="P-loop containing nucleotide triphosphate hydrolases"/>
    <property type="match status" value="2"/>
</dbReference>
<dbReference type="GO" id="GO:0016740">
    <property type="term" value="F:transferase activity"/>
    <property type="evidence" value="ECO:0007669"/>
    <property type="project" value="UniProtKB-KW"/>
</dbReference>
<dbReference type="PANTHER" id="PTHR34383:SF3">
    <property type="entry name" value="POLYPHOSPHATE:AMP PHOSPHOTRANSFERASE"/>
    <property type="match status" value="1"/>
</dbReference>
<name>A0A369LNT1_9ACTN</name>